<reference evidence="2" key="1">
    <citation type="submission" date="2015-04" db="UniProtKB">
        <authorList>
            <consortium name="EnsemblPlants"/>
        </authorList>
    </citation>
    <scope>IDENTIFICATION</scope>
</reference>
<evidence type="ECO:0000313" key="3">
    <source>
        <dbReference type="Proteomes" id="UP000026962"/>
    </source>
</evidence>
<evidence type="ECO:0000313" key="2">
    <source>
        <dbReference type="EnsemblPlants" id="OPUNC03G15160.1"/>
    </source>
</evidence>
<reference evidence="2" key="2">
    <citation type="submission" date="2018-05" db="EMBL/GenBank/DDBJ databases">
        <title>OpunRS2 (Oryza punctata Reference Sequence Version 2).</title>
        <authorList>
            <person name="Zhang J."/>
            <person name="Kudrna D."/>
            <person name="Lee S."/>
            <person name="Talag J."/>
            <person name="Welchert J."/>
            <person name="Wing R.A."/>
        </authorList>
    </citation>
    <scope>NUCLEOTIDE SEQUENCE [LARGE SCALE GENOMIC DNA]</scope>
</reference>
<accession>A0A0E0KD48</accession>
<feature type="region of interest" description="Disordered" evidence="1">
    <location>
        <begin position="1"/>
        <end position="64"/>
    </location>
</feature>
<keyword evidence="3" id="KW-1185">Reference proteome</keyword>
<feature type="compositionally biased region" description="Gly residues" evidence="1">
    <location>
        <begin position="31"/>
        <end position="42"/>
    </location>
</feature>
<proteinExistence type="predicted"/>
<dbReference type="EnsemblPlants" id="OPUNC03G15160.1">
    <property type="protein sequence ID" value="OPUNC03G15160.1"/>
    <property type="gene ID" value="OPUNC03G15160"/>
</dbReference>
<dbReference type="HOGENOM" id="CLU_2350372_0_0_1"/>
<dbReference type="Proteomes" id="UP000026962">
    <property type="component" value="Chromosome 3"/>
</dbReference>
<organism evidence="2">
    <name type="scientific">Oryza punctata</name>
    <name type="common">Red rice</name>
    <dbReference type="NCBI Taxonomy" id="4537"/>
    <lineage>
        <taxon>Eukaryota</taxon>
        <taxon>Viridiplantae</taxon>
        <taxon>Streptophyta</taxon>
        <taxon>Embryophyta</taxon>
        <taxon>Tracheophyta</taxon>
        <taxon>Spermatophyta</taxon>
        <taxon>Magnoliopsida</taxon>
        <taxon>Liliopsida</taxon>
        <taxon>Poales</taxon>
        <taxon>Poaceae</taxon>
        <taxon>BOP clade</taxon>
        <taxon>Oryzoideae</taxon>
        <taxon>Oryzeae</taxon>
        <taxon>Oryzinae</taxon>
        <taxon>Oryza</taxon>
    </lineage>
</organism>
<dbReference type="AlphaFoldDB" id="A0A0E0KD48"/>
<evidence type="ECO:0000256" key="1">
    <source>
        <dbReference type="SAM" id="MobiDB-lite"/>
    </source>
</evidence>
<name>A0A0E0KD48_ORYPU</name>
<protein>
    <submittedName>
        <fullName evidence="2">Uncharacterized protein</fullName>
    </submittedName>
</protein>
<sequence>MRRADKGVFGWRPNTKNRPGPAVEPAIQEWVGGGGGGYGGGRRPTPERRAGGDEGSFDGTSPSLPFSWLPAAARSRAFVRRRRIHVVSVGAGASTAS</sequence>
<dbReference type="Gramene" id="OPUNC03G15160.1">
    <property type="protein sequence ID" value="OPUNC03G15160.1"/>
    <property type="gene ID" value="OPUNC03G15160"/>
</dbReference>